<dbReference type="AlphaFoldDB" id="A0AAE1VHI8"/>
<dbReference type="GO" id="GO:0003676">
    <property type="term" value="F:nucleic acid binding"/>
    <property type="evidence" value="ECO:0007669"/>
    <property type="project" value="InterPro"/>
</dbReference>
<dbReference type="InterPro" id="IPR002156">
    <property type="entry name" value="RNaseH_domain"/>
</dbReference>
<comment type="caution">
    <text evidence="2">The sequence shown here is derived from an EMBL/GenBank/DDBJ whole genome shotgun (WGS) entry which is preliminary data.</text>
</comment>
<dbReference type="Proteomes" id="UP001291623">
    <property type="component" value="Unassembled WGS sequence"/>
</dbReference>
<evidence type="ECO:0000313" key="2">
    <source>
        <dbReference type="EMBL" id="KAK4370298.1"/>
    </source>
</evidence>
<dbReference type="SUPFAM" id="SSF53098">
    <property type="entry name" value="Ribonuclease H-like"/>
    <property type="match status" value="1"/>
</dbReference>
<evidence type="ECO:0000259" key="1">
    <source>
        <dbReference type="Pfam" id="PF13456"/>
    </source>
</evidence>
<accession>A0AAE1VHI8</accession>
<dbReference type="Pfam" id="PF13456">
    <property type="entry name" value="RVT_3"/>
    <property type="match status" value="1"/>
</dbReference>
<feature type="domain" description="RNase H type-1" evidence="1">
    <location>
        <begin position="48"/>
        <end position="102"/>
    </location>
</feature>
<reference evidence="2" key="1">
    <citation type="submission" date="2023-12" db="EMBL/GenBank/DDBJ databases">
        <title>Genome assembly of Anisodus tanguticus.</title>
        <authorList>
            <person name="Wang Y.-J."/>
        </authorList>
    </citation>
    <scope>NUCLEOTIDE SEQUENCE</scope>
    <source>
        <strain evidence="2">KB-2021</strain>
        <tissue evidence="2">Leaf</tissue>
    </source>
</reference>
<organism evidence="2 3">
    <name type="scientific">Anisodus tanguticus</name>
    <dbReference type="NCBI Taxonomy" id="243964"/>
    <lineage>
        <taxon>Eukaryota</taxon>
        <taxon>Viridiplantae</taxon>
        <taxon>Streptophyta</taxon>
        <taxon>Embryophyta</taxon>
        <taxon>Tracheophyta</taxon>
        <taxon>Spermatophyta</taxon>
        <taxon>Magnoliopsida</taxon>
        <taxon>eudicotyledons</taxon>
        <taxon>Gunneridae</taxon>
        <taxon>Pentapetalae</taxon>
        <taxon>asterids</taxon>
        <taxon>lamiids</taxon>
        <taxon>Solanales</taxon>
        <taxon>Solanaceae</taxon>
        <taxon>Solanoideae</taxon>
        <taxon>Hyoscyameae</taxon>
        <taxon>Anisodus</taxon>
    </lineage>
</organism>
<sequence length="146" mass="17266">MQNEFQGIWVLNQLVYVYRECQQKVNGGNHPTDGAKNELDELDLMRAEVVLESDSKLVIDMIHGKNKPPWHLEDIIKEIKELSNLQHCYREANQIADALSKWSHTVHDKIIYQSRTAIRPYQMYRLQVPALRRQVTKTFFTHILYM</sequence>
<dbReference type="PANTHER" id="PTHR47723">
    <property type="entry name" value="OS05G0353850 PROTEIN"/>
    <property type="match status" value="1"/>
</dbReference>
<proteinExistence type="predicted"/>
<dbReference type="Gene3D" id="3.30.420.10">
    <property type="entry name" value="Ribonuclease H-like superfamily/Ribonuclease H"/>
    <property type="match status" value="1"/>
</dbReference>
<name>A0AAE1VHI8_9SOLA</name>
<gene>
    <name evidence="2" type="ORF">RND71_009773</name>
</gene>
<dbReference type="CDD" id="cd06222">
    <property type="entry name" value="RNase_H_like"/>
    <property type="match status" value="1"/>
</dbReference>
<dbReference type="GO" id="GO:0004523">
    <property type="term" value="F:RNA-DNA hybrid ribonuclease activity"/>
    <property type="evidence" value="ECO:0007669"/>
    <property type="project" value="InterPro"/>
</dbReference>
<evidence type="ECO:0000313" key="3">
    <source>
        <dbReference type="Proteomes" id="UP001291623"/>
    </source>
</evidence>
<keyword evidence="3" id="KW-1185">Reference proteome</keyword>
<dbReference type="PANTHER" id="PTHR47723:SF19">
    <property type="entry name" value="POLYNUCLEOTIDYL TRANSFERASE, RIBONUCLEASE H-LIKE SUPERFAMILY PROTEIN"/>
    <property type="match status" value="1"/>
</dbReference>
<dbReference type="InterPro" id="IPR012337">
    <property type="entry name" value="RNaseH-like_sf"/>
</dbReference>
<protein>
    <recommendedName>
        <fullName evidence="1">RNase H type-1 domain-containing protein</fullName>
    </recommendedName>
</protein>
<dbReference type="InterPro" id="IPR053151">
    <property type="entry name" value="RNase_H-like"/>
</dbReference>
<dbReference type="InterPro" id="IPR036397">
    <property type="entry name" value="RNaseH_sf"/>
</dbReference>
<dbReference type="InterPro" id="IPR044730">
    <property type="entry name" value="RNase_H-like_dom_plant"/>
</dbReference>
<dbReference type="EMBL" id="JAVYJV010000005">
    <property type="protein sequence ID" value="KAK4370298.1"/>
    <property type="molecule type" value="Genomic_DNA"/>
</dbReference>